<feature type="compositionally biased region" description="Polar residues" evidence="1">
    <location>
        <begin position="167"/>
        <end position="176"/>
    </location>
</feature>
<dbReference type="AlphaFoldDB" id="A0AAV3R6I9"/>
<name>A0AAV3R6I9_LITER</name>
<dbReference type="Proteomes" id="UP001454036">
    <property type="component" value="Unassembled WGS sequence"/>
</dbReference>
<organism evidence="2 3">
    <name type="scientific">Lithospermum erythrorhizon</name>
    <name type="common">Purple gromwell</name>
    <name type="synonym">Lithospermum officinale var. erythrorhizon</name>
    <dbReference type="NCBI Taxonomy" id="34254"/>
    <lineage>
        <taxon>Eukaryota</taxon>
        <taxon>Viridiplantae</taxon>
        <taxon>Streptophyta</taxon>
        <taxon>Embryophyta</taxon>
        <taxon>Tracheophyta</taxon>
        <taxon>Spermatophyta</taxon>
        <taxon>Magnoliopsida</taxon>
        <taxon>eudicotyledons</taxon>
        <taxon>Gunneridae</taxon>
        <taxon>Pentapetalae</taxon>
        <taxon>asterids</taxon>
        <taxon>lamiids</taxon>
        <taxon>Boraginales</taxon>
        <taxon>Boraginaceae</taxon>
        <taxon>Boraginoideae</taxon>
        <taxon>Lithospermeae</taxon>
        <taxon>Lithospermum</taxon>
    </lineage>
</organism>
<gene>
    <name evidence="2" type="ORF">LIER_25055</name>
</gene>
<keyword evidence="3" id="KW-1185">Reference proteome</keyword>
<feature type="compositionally biased region" description="Polar residues" evidence="1">
    <location>
        <begin position="141"/>
        <end position="150"/>
    </location>
</feature>
<evidence type="ECO:0000313" key="2">
    <source>
        <dbReference type="EMBL" id="GAA0170893.1"/>
    </source>
</evidence>
<protein>
    <recommendedName>
        <fullName evidence="4">Integrase catalytic domain-containing protein</fullName>
    </recommendedName>
</protein>
<evidence type="ECO:0000313" key="3">
    <source>
        <dbReference type="Proteomes" id="UP001454036"/>
    </source>
</evidence>
<feature type="compositionally biased region" description="Basic and acidic residues" evidence="1">
    <location>
        <begin position="151"/>
        <end position="166"/>
    </location>
</feature>
<dbReference type="EMBL" id="BAABME010007440">
    <property type="protein sequence ID" value="GAA0170893.1"/>
    <property type="molecule type" value="Genomic_DNA"/>
</dbReference>
<feature type="region of interest" description="Disordered" evidence="1">
    <location>
        <begin position="109"/>
        <end position="176"/>
    </location>
</feature>
<proteinExistence type="predicted"/>
<evidence type="ECO:0008006" key="4">
    <source>
        <dbReference type="Google" id="ProtNLM"/>
    </source>
</evidence>
<evidence type="ECO:0000256" key="1">
    <source>
        <dbReference type="SAM" id="MobiDB-lite"/>
    </source>
</evidence>
<comment type="caution">
    <text evidence="2">The sequence shown here is derived from an EMBL/GenBank/DDBJ whole genome shotgun (WGS) entry which is preliminary data.</text>
</comment>
<sequence>MYYPQANGLAEAFNKTLCNLVKKTATLYALVYGTEVVLPLEVQSLSLRVAVKEELLALRMSDGPSDRVDFISRLLVPTAQSLLHNPVPSHQLTGSLDISSRCTYTQPSPIVSVITPSGGRGKKMHGHPPNELRPLKPNRPTPSGSCATKSDTNEAKSASDHHKEEGNTCTQETMVA</sequence>
<reference evidence="2 3" key="1">
    <citation type="submission" date="2024-01" db="EMBL/GenBank/DDBJ databases">
        <title>The complete chloroplast genome sequence of Lithospermum erythrorhizon: insights into the phylogenetic relationship among Boraginaceae species and the maternal lineages of purple gromwells.</title>
        <authorList>
            <person name="Okada T."/>
            <person name="Watanabe K."/>
        </authorList>
    </citation>
    <scope>NUCLEOTIDE SEQUENCE [LARGE SCALE GENOMIC DNA]</scope>
</reference>
<accession>A0AAV3R6I9</accession>